<keyword evidence="2 3" id="KW-0802">TPR repeat</keyword>
<dbReference type="EMBL" id="JACHJQ010000008">
    <property type="protein sequence ID" value="MBB4910859.1"/>
    <property type="molecule type" value="Genomic_DNA"/>
</dbReference>
<dbReference type="Pfam" id="PF13432">
    <property type="entry name" value="TPR_16"/>
    <property type="match status" value="3"/>
</dbReference>
<evidence type="ECO:0000313" key="5">
    <source>
        <dbReference type="Proteomes" id="UP000520767"/>
    </source>
</evidence>
<evidence type="ECO:0000256" key="1">
    <source>
        <dbReference type="ARBA" id="ARBA00022737"/>
    </source>
</evidence>
<dbReference type="SMART" id="SM00028">
    <property type="entry name" value="TPR"/>
    <property type="match status" value="8"/>
</dbReference>
<dbReference type="Pfam" id="PF13181">
    <property type="entry name" value="TPR_8"/>
    <property type="match status" value="1"/>
</dbReference>
<dbReference type="SUPFAM" id="SSF48452">
    <property type="entry name" value="TPR-like"/>
    <property type="match status" value="1"/>
</dbReference>
<proteinExistence type="predicted"/>
<keyword evidence="1" id="KW-0677">Repeat</keyword>
<dbReference type="PROSITE" id="PS50005">
    <property type="entry name" value="TPR"/>
    <property type="match status" value="2"/>
</dbReference>
<feature type="repeat" description="TPR" evidence="3">
    <location>
        <begin position="446"/>
        <end position="479"/>
    </location>
</feature>
<dbReference type="Proteomes" id="UP000520767">
    <property type="component" value="Unassembled WGS sequence"/>
</dbReference>
<dbReference type="PANTHER" id="PTHR44858">
    <property type="entry name" value="TETRATRICOPEPTIDE REPEAT PROTEIN 6"/>
    <property type="match status" value="1"/>
</dbReference>
<evidence type="ECO:0000256" key="3">
    <source>
        <dbReference type="PROSITE-ProRule" id="PRU00339"/>
    </source>
</evidence>
<dbReference type="InterPro" id="IPR050498">
    <property type="entry name" value="Ycf3"/>
</dbReference>
<accession>A0A7W7VI30</accession>
<protein>
    <submittedName>
        <fullName evidence="4">Tetratricopeptide (TPR) repeat protein</fullName>
    </submittedName>
</protein>
<keyword evidence="5" id="KW-1185">Reference proteome</keyword>
<feature type="repeat" description="TPR" evidence="3">
    <location>
        <begin position="513"/>
        <end position="546"/>
    </location>
</feature>
<dbReference type="RefSeq" id="WP_184814887.1">
    <property type="nucleotide sequence ID" value="NZ_JACHJQ010000008.1"/>
</dbReference>
<dbReference type="PANTHER" id="PTHR44858:SF1">
    <property type="entry name" value="UDP-N-ACETYLGLUCOSAMINE--PEPTIDE N-ACETYLGLUCOSAMINYLTRANSFERASE SPINDLY-RELATED"/>
    <property type="match status" value="1"/>
</dbReference>
<name>A0A7W7VI30_9PSEU</name>
<organism evidence="4 5">
    <name type="scientific">Actinophytocola algeriensis</name>
    <dbReference type="NCBI Taxonomy" id="1768010"/>
    <lineage>
        <taxon>Bacteria</taxon>
        <taxon>Bacillati</taxon>
        <taxon>Actinomycetota</taxon>
        <taxon>Actinomycetes</taxon>
        <taxon>Pseudonocardiales</taxon>
        <taxon>Pseudonocardiaceae</taxon>
    </lineage>
</organism>
<reference evidence="4 5" key="1">
    <citation type="submission" date="2020-08" db="EMBL/GenBank/DDBJ databases">
        <title>Genomic Encyclopedia of Type Strains, Phase III (KMG-III): the genomes of soil and plant-associated and newly described type strains.</title>
        <authorList>
            <person name="Whitman W."/>
        </authorList>
    </citation>
    <scope>NUCLEOTIDE SEQUENCE [LARGE SCALE GENOMIC DNA]</scope>
    <source>
        <strain evidence="4 5">CECT 8960</strain>
    </source>
</reference>
<sequence>MKEYGPFDCDAWAGGPYAGAGEFLEVVVAELLGRAPELVDRHAVELVSAVPGLAPVLPASAAAALDESADVQIRFHPAARTRALAFGLAELVRAWAAVEPATVAFANTDRADGTVVELLDALRPVPGLTLTLGRTSPAEPDQDPAELRATLGFSIARGFYDHGRRVASHGRDRTTPATDLGLWWAFTTGLATCLTALGEPAAARDLYLAAVAATDDPAIVMSASASLGVLHTRHLPADPATARDWLERAMALAAELPEPRRTVLSVFHGQGLALLDSKAGDHDRALRTIDDGLAALDRVLAEGERRQDRARLLHNRAQVHLALRRPAAALADLDAVIALDPYNAEYYTDRASLLRAEGRVEEAIADCTAAIRWHPHLPEAYYNRADLLQSTGEPDAALADLDCVLAQEPAHVDALTNRAALRYEQGDVDGAETDARAGLAAAPGDPHLLCALGLVHAERGDLATAADLFTQALEARPDLTEALVNRATTHFDRGDIPSAVDDLTAALAVTDDPVTRYNRGHAHRELGDWQSAAADFTAALSLDDGADTDFTTELHAAIAECTTHA</sequence>
<comment type="caution">
    <text evidence="4">The sequence shown here is derived from an EMBL/GenBank/DDBJ whole genome shotgun (WGS) entry which is preliminary data.</text>
</comment>
<evidence type="ECO:0000256" key="2">
    <source>
        <dbReference type="ARBA" id="ARBA00022803"/>
    </source>
</evidence>
<evidence type="ECO:0000313" key="4">
    <source>
        <dbReference type="EMBL" id="MBB4910859.1"/>
    </source>
</evidence>
<dbReference type="InterPro" id="IPR019734">
    <property type="entry name" value="TPR_rpt"/>
</dbReference>
<dbReference type="Gene3D" id="1.25.40.10">
    <property type="entry name" value="Tetratricopeptide repeat domain"/>
    <property type="match status" value="3"/>
</dbReference>
<dbReference type="InterPro" id="IPR011990">
    <property type="entry name" value="TPR-like_helical_dom_sf"/>
</dbReference>
<gene>
    <name evidence="4" type="ORF">FHR82_007118</name>
</gene>
<dbReference type="AlphaFoldDB" id="A0A7W7VI30"/>